<evidence type="ECO:0000313" key="4">
    <source>
        <dbReference type="Proteomes" id="UP000002499"/>
    </source>
</evidence>
<name>E9DYM4_METAQ</name>
<dbReference type="GeneID" id="19247032"/>
<sequence>MKLRLLHLAAAAFAVPAAQSHLITRQKSSSNWAGAVHTTRSSSISFVTGTVTLPKYKRDPNLGASFWVGIDGATCRSAILQTGVDYLNDTVYPWYEWYPADAKLIRMSVNATSATSGVATLENLTTGEEARGEMKNQQQLCLRDANWIVELLPKKGLIDFGVVSFEAVEWHSGEGRRGAAAAKVYDIEKAGRKSTRCSVGGDVVLPV</sequence>
<dbReference type="InterPro" id="IPR013320">
    <property type="entry name" value="ConA-like_dom_sf"/>
</dbReference>
<evidence type="ECO:0000256" key="1">
    <source>
        <dbReference type="PIRSR" id="PIRSR600250-50"/>
    </source>
</evidence>
<dbReference type="OMA" id="RDANWIV"/>
<dbReference type="Pfam" id="PF01828">
    <property type="entry name" value="Peptidase_A4"/>
    <property type="match status" value="1"/>
</dbReference>
<organism evidence="4">
    <name type="scientific">Metarhizium acridum (strain CQMa 102)</name>
    <dbReference type="NCBI Taxonomy" id="655827"/>
    <lineage>
        <taxon>Eukaryota</taxon>
        <taxon>Fungi</taxon>
        <taxon>Dikarya</taxon>
        <taxon>Ascomycota</taxon>
        <taxon>Pezizomycotina</taxon>
        <taxon>Sordariomycetes</taxon>
        <taxon>Hypocreomycetidae</taxon>
        <taxon>Hypocreales</taxon>
        <taxon>Clavicipitaceae</taxon>
        <taxon>Metarhizium</taxon>
    </lineage>
</organism>
<dbReference type="CDD" id="cd13426">
    <property type="entry name" value="Peptidase_G1"/>
    <property type="match status" value="1"/>
</dbReference>
<dbReference type="SUPFAM" id="SSF49899">
    <property type="entry name" value="Concanavalin A-like lectins/glucanases"/>
    <property type="match status" value="1"/>
</dbReference>
<feature type="signal peptide" evidence="2">
    <location>
        <begin position="1"/>
        <end position="20"/>
    </location>
</feature>
<keyword evidence="2" id="KW-0732">Signal</keyword>
<accession>E9DYM4</accession>
<dbReference type="GO" id="GO:0006508">
    <property type="term" value="P:proteolysis"/>
    <property type="evidence" value="ECO:0007669"/>
    <property type="project" value="InterPro"/>
</dbReference>
<dbReference type="InterPro" id="IPR000250">
    <property type="entry name" value="Peptidase_G1"/>
</dbReference>
<dbReference type="OrthoDB" id="4936578at2759"/>
<keyword evidence="4" id="KW-1185">Reference proteome</keyword>
<dbReference type="Gene3D" id="2.60.120.700">
    <property type="entry name" value="Peptidase G1"/>
    <property type="match status" value="1"/>
</dbReference>
<reference evidence="3 4" key="1">
    <citation type="journal article" date="2011" name="PLoS Genet.">
        <title>Genome sequencing and comparative transcriptomics of the model entomopathogenic fungi Metarhizium anisopliae and M. acridum.</title>
        <authorList>
            <person name="Gao Q."/>
            <person name="Jin K."/>
            <person name="Ying S.H."/>
            <person name="Zhang Y."/>
            <person name="Xiao G."/>
            <person name="Shang Y."/>
            <person name="Duan Z."/>
            <person name="Hu X."/>
            <person name="Xie X.Q."/>
            <person name="Zhou G."/>
            <person name="Peng G."/>
            <person name="Luo Z."/>
            <person name="Huang W."/>
            <person name="Wang B."/>
            <person name="Fang W."/>
            <person name="Wang S."/>
            <person name="Zhong Y."/>
            <person name="Ma L.J."/>
            <person name="St Leger R.J."/>
            <person name="Zhao G.P."/>
            <person name="Pei Y."/>
            <person name="Feng M.G."/>
            <person name="Xia Y."/>
            <person name="Wang C."/>
        </authorList>
    </citation>
    <scope>NUCLEOTIDE SEQUENCE [LARGE SCALE GENOMIC DNA]</scope>
    <source>
        <strain evidence="3 4">CQMa 102</strain>
    </source>
</reference>
<protein>
    <submittedName>
        <fullName evidence="3">Aspergillopepsin, putative</fullName>
    </submittedName>
</protein>
<dbReference type="HOGENOM" id="CLU_066466_1_0_1"/>
<dbReference type="eggNOG" id="ENOG502RJF6">
    <property type="taxonomic scope" value="Eukaryota"/>
</dbReference>
<dbReference type="InterPro" id="IPR038656">
    <property type="entry name" value="Peptidase_G1_sf"/>
</dbReference>
<dbReference type="AlphaFoldDB" id="E9DYM4"/>
<evidence type="ECO:0000313" key="3">
    <source>
        <dbReference type="EMBL" id="EFY91294.1"/>
    </source>
</evidence>
<dbReference type="STRING" id="655827.E9DYM4"/>
<feature type="active site" description="Proton acceptor" evidence="1">
    <location>
        <position position="150"/>
    </location>
</feature>
<dbReference type="EMBL" id="GL698483">
    <property type="protein sequence ID" value="EFY91294.1"/>
    <property type="molecule type" value="Genomic_DNA"/>
</dbReference>
<feature type="chain" id="PRO_5003238735" evidence="2">
    <location>
        <begin position="21"/>
        <end position="207"/>
    </location>
</feature>
<dbReference type="PANTHER" id="PTHR37536:SF1">
    <property type="entry name" value="ASPERGILLOPEPSIN, PUTAITVE (AFU_ORTHOLOGUE AFUA_7G01200)"/>
    <property type="match status" value="1"/>
</dbReference>
<dbReference type="Proteomes" id="UP000002499">
    <property type="component" value="Unassembled WGS sequence"/>
</dbReference>
<dbReference type="PANTHER" id="PTHR37536">
    <property type="entry name" value="PUTATIVE (AFU_ORTHOLOGUE AFUA_3G02970)-RELATED"/>
    <property type="match status" value="1"/>
</dbReference>
<proteinExistence type="predicted"/>
<dbReference type="GO" id="GO:0070007">
    <property type="term" value="F:glutamic-type endopeptidase activity"/>
    <property type="evidence" value="ECO:0007669"/>
    <property type="project" value="InterPro"/>
</dbReference>
<gene>
    <name evidence="3" type="ORF">MAC_02721</name>
</gene>
<dbReference type="KEGG" id="maw:19247032"/>
<dbReference type="InParanoid" id="E9DYM4"/>
<evidence type="ECO:0000256" key="2">
    <source>
        <dbReference type="SAM" id="SignalP"/>
    </source>
</evidence>